<dbReference type="AlphaFoldDB" id="A0A914XDD1"/>
<reference evidence="2" key="1">
    <citation type="submission" date="2022-11" db="UniProtKB">
        <authorList>
            <consortium name="WormBaseParasite"/>
        </authorList>
    </citation>
    <scope>IDENTIFICATION</scope>
</reference>
<protein>
    <submittedName>
        <fullName evidence="2">Uncharacterized protein</fullName>
    </submittedName>
</protein>
<evidence type="ECO:0000313" key="1">
    <source>
        <dbReference type="Proteomes" id="UP000887566"/>
    </source>
</evidence>
<dbReference type="Proteomes" id="UP000887566">
    <property type="component" value="Unplaced"/>
</dbReference>
<organism evidence="1 2">
    <name type="scientific">Plectus sambesii</name>
    <dbReference type="NCBI Taxonomy" id="2011161"/>
    <lineage>
        <taxon>Eukaryota</taxon>
        <taxon>Metazoa</taxon>
        <taxon>Ecdysozoa</taxon>
        <taxon>Nematoda</taxon>
        <taxon>Chromadorea</taxon>
        <taxon>Plectida</taxon>
        <taxon>Plectina</taxon>
        <taxon>Plectoidea</taxon>
        <taxon>Plectidae</taxon>
        <taxon>Plectus</taxon>
    </lineage>
</organism>
<name>A0A914XDD1_9BILA</name>
<proteinExistence type="predicted"/>
<keyword evidence="1" id="KW-1185">Reference proteome</keyword>
<evidence type="ECO:0000313" key="2">
    <source>
        <dbReference type="WBParaSite" id="PSAMB.scaffold76size85299.g1402.t1"/>
    </source>
</evidence>
<dbReference type="WBParaSite" id="PSAMB.scaffold76size85299.g1402.t1">
    <property type="protein sequence ID" value="PSAMB.scaffold76size85299.g1402.t1"/>
    <property type="gene ID" value="PSAMB.scaffold76size85299.g1402"/>
</dbReference>
<accession>A0A914XDD1</accession>
<sequence>MAVSDGRLAVALGALWEPPSPFCPTHTWTNAEAPERNTVLACRQIFARHPPGRSVFGLPSTDYSTAIRSTRFLSVRLISRASRASNVAAARTNVARLVCKKASSKTPLTLRQILHFPSKSVPALPASSTLIPLSARLIETADQDSLHSLDAPIPLASDSGSVPKVRRRSVCSATDASRRDMIIAY</sequence>